<dbReference type="GO" id="GO:0030018">
    <property type="term" value="C:Z disc"/>
    <property type="evidence" value="ECO:0007669"/>
    <property type="project" value="TreeGrafter"/>
</dbReference>
<gene>
    <name evidence="2" type="ORF">PXEA_LOCUS20292</name>
</gene>
<feature type="non-terminal residue" evidence="2">
    <location>
        <position position="1"/>
    </location>
</feature>
<dbReference type="GO" id="GO:0006941">
    <property type="term" value="P:striated muscle contraction"/>
    <property type="evidence" value="ECO:0007669"/>
    <property type="project" value="TreeGrafter"/>
</dbReference>
<dbReference type="PANTHER" id="PTHR46399:SF8">
    <property type="entry name" value="B30.2_SPRY DOMAIN-CONTAINING PROTEIN"/>
    <property type="match status" value="1"/>
</dbReference>
<dbReference type="Proteomes" id="UP000784294">
    <property type="component" value="Unassembled WGS sequence"/>
</dbReference>
<dbReference type="GO" id="GO:0034704">
    <property type="term" value="C:calcium channel complex"/>
    <property type="evidence" value="ECO:0007669"/>
    <property type="project" value="TreeGrafter"/>
</dbReference>
<dbReference type="EMBL" id="CAAALY010083174">
    <property type="protein sequence ID" value="VEL26852.1"/>
    <property type="molecule type" value="Genomic_DNA"/>
</dbReference>
<reference evidence="2" key="1">
    <citation type="submission" date="2018-11" db="EMBL/GenBank/DDBJ databases">
        <authorList>
            <consortium name="Pathogen Informatics"/>
        </authorList>
    </citation>
    <scope>NUCLEOTIDE SEQUENCE</scope>
</reference>
<evidence type="ECO:0000313" key="3">
    <source>
        <dbReference type="Proteomes" id="UP000784294"/>
    </source>
</evidence>
<feature type="region of interest" description="Disordered" evidence="1">
    <location>
        <begin position="82"/>
        <end position="109"/>
    </location>
</feature>
<dbReference type="GO" id="GO:0033017">
    <property type="term" value="C:sarcoplasmic reticulum membrane"/>
    <property type="evidence" value="ECO:0007669"/>
    <property type="project" value="TreeGrafter"/>
</dbReference>
<dbReference type="PANTHER" id="PTHR46399">
    <property type="entry name" value="B30.2/SPRY DOMAIN-CONTAINING PROTEIN"/>
    <property type="match status" value="1"/>
</dbReference>
<dbReference type="GO" id="GO:0005790">
    <property type="term" value="C:smooth endoplasmic reticulum"/>
    <property type="evidence" value="ECO:0007669"/>
    <property type="project" value="TreeGrafter"/>
</dbReference>
<dbReference type="OrthoDB" id="300855at2759"/>
<dbReference type="GO" id="GO:0042383">
    <property type="term" value="C:sarcolemma"/>
    <property type="evidence" value="ECO:0007669"/>
    <property type="project" value="TreeGrafter"/>
</dbReference>
<name>A0A3S5AW63_9PLAT</name>
<keyword evidence="3" id="KW-1185">Reference proteome</keyword>
<accession>A0A3S5AW63</accession>
<evidence type="ECO:0000313" key="2">
    <source>
        <dbReference type="EMBL" id="VEL26852.1"/>
    </source>
</evidence>
<sequence>SQVPLVIFKREKEISRQLEFEGIWVTEQPNEDNLHAHWDKLVLSTPSFPAMYWDKFVKKKVLNKYAEQYDANEIRNLLGMQVTEGEPSGKGGMKGEKSSGSSRLSWLRL</sequence>
<dbReference type="InterPro" id="IPR015925">
    <property type="entry name" value="Ryanodine_IP3_receptor"/>
</dbReference>
<organism evidence="2 3">
    <name type="scientific">Protopolystoma xenopodis</name>
    <dbReference type="NCBI Taxonomy" id="117903"/>
    <lineage>
        <taxon>Eukaryota</taxon>
        <taxon>Metazoa</taxon>
        <taxon>Spiralia</taxon>
        <taxon>Lophotrochozoa</taxon>
        <taxon>Platyhelminthes</taxon>
        <taxon>Monogenea</taxon>
        <taxon>Polyopisthocotylea</taxon>
        <taxon>Polystomatidea</taxon>
        <taxon>Polystomatidae</taxon>
        <taxon>Protopolystoma</taxon>
    </lineage>
</organism>
<protein>
    <submittedName>
        <fullName evidence="2">Uncharacterized protein</fullName>
    </submittedName>
</protein>
<dbReference type="AlphaFoldDB" id="A0A3S5AW63"/>
<feature type="compositionally biased region" description="Low complexity" evidence="1">
    <location>
        <begin position="98"/>
        <end position="109"/>
    </location>
</feature>
<dbReference type="GO" id="GO:0014808">
    <property type="term" value="P:release of sequestered calcium ion into cytosol by sarcoplasmic reticulum"/>
    <property type="evidence" value="ECO:0007669"/>
    <property type="project" value="TreeGrafter"/>
</dbReference>
<evidence type="ECO:0000256" key="1">
    <source>
        <dbReference type="SAM" id="MobiDB-lite"/>
    </source>
</evidence>
<comment type="caution">
    <text evidence="2">The sequence shown here is derived from an EMBL/GenBank/DDBJ whole genome shotgun (WGS) entry which is preliminary data.</text>
</comment>
<dbReference type="GO" id="GO:0005219">
    <property type="term" value="F:ryanodine-sensitive calcium-release channel activity"/>
    <property type="evidence" value="ECO:0007669"/>
    <property type="project" value="TreeGrafter"/>
</dbReference>
<proteinExistence type="predicted"/>